<protein>
    <submittedName>
        <fullName evidence="4">Winged helix-turn-helix domain-containing protein</fullName>
    </submittedName>
</protein>
<dbReference type="Proteomes" id="UP001388366">
    <property type="component" value="Unassembled WGS sequence"/>
</dbReference>
<sequence length="683" mass="78405">MQSIDINNNQDPTAEKVTIYYFDDFAFDAQHDELKNIASNLVHKLEPQVAHLLRLFLASPDQVISKELIQQSLWPNTVVEQNSLYQILTKLRRVLNDSTKSPKCIKTVPKKGYRFIANVSTELPKPLADIIPTTKNEKSLNQPSTRWMWLLPVIIVCFSAYAFFNSDEPEIKVPLYHLEDVSYALGLEFDVDAHPHADLLAYIKDIKTLTISNKQGTVLFQQPSTYRAAKPSWQKEGKLLAYWQYREDQCDLKIITPQGAIAHNGPAISCELAQKPVWKNSKELILTIKQHGTLVPYLYRLTNNALIPLPLKLPQNSIYKGALNAWNDKTYYLLNHKDHTSSLIELSGRTVLNWDFPIWLATFDPQQQTIVSNDVSQRHGLIATRLDKTHYPIFSTAQGLFSSISIDHAGDMYTAIESWQVNIRDKDNLPIFSTSSIDYLPVSNALGETAFMSRRSGICEVYLHSENNVTRLSQHKGYEYVQFLEWRPDLSMLVSNRDMDIALYDRQGMVQQFTSALDQSIKNLGWYNADTLYAFDGKTVHLYNLQGRLLSSISLDAQLAYYNVYNSSWLILKNNQLFNLTELTNNMFFGNKLTDKQLANSVTLTNKQVNQFHNIRIKNNNLYWQSSWSKRDHIWQLNLATQQITKVAKGNLIWHFDINANEELTIAKMEALEGDIKRLTTVN</sequence>
<dbReference type="PROSITE" id="PS51755">
    <property type="entry name" value="OMPR_PHOB"/>
    <property type="match status" value="1"/>
</dbReference>
<dbReference type="RefSeq" id="WP_342883791.1">
    <property type="nucleotide sequence ID" value="NZ_JBBMQU010000013.1"/>
</dbReference>
<organism evidence="4 5">
    <name type="scientific">Pseudoalteromonas neustonica</name>
    <dbReference type="NCBI Taxonomy" id="1840331"/>
    <lineage>
        <taxon>Bacteria</taxon>
        <taxon>Pseudomonadati</taxon>
        <taxon>Pseudomonadota</taxon>
        <taxon>Gammaproteobacteria</taxon>
        <taxon>Alteromonadales</taxon>
        <taxon>Pseudoalteromonadaceae</taxon>
        <taxon>Pseudoalteromonas</taxon>
    </lineage>
</organism>
<dbReference type="Gene3D" id="1.10.10.10">
    <property type="entry name" value="Winged helix-like DNA-binding domain superfamily/Winged helix DNA-binding domain"/>
    <property type="match status" value="1"/>
</dbReference>
<reference evidence="4 5" key="1">
    <citation type="submission" date="2024-03" db="EMBL/GenBank/DDBJ databases">
        <title>Community enrichment and isolation of bacterial strains for fucoidan degradation.</title>
        <authorList>
            <person name="Sichert A."/>
        </authorList>
    </citation>
    <scope>NUCLEOTIDE SEQUENCE [LARGE SCALE GENOMIC DNA]</scope>
    <source>
        <strain evidence="4 5">AS81</strain>
    </source>
</reference>
<accession>A0ABU9U395</accession>
<dbReference type="InterPro" id="IPR001867">
    <property type="entry name" value="OmpR/PhoB-type_DNA-bd"/>
</dbReference>
<gene>
    <name evidence="4" type="ORF">WNY63_09080</name>
</gene>
<evidence type="ECO:0000256" key="1">
    <source>
        <dbReference type="ARBA" id="ARBA00023125"/>
    </source>
</evidence>
<name>A0ABU9U395_9GAMM</name>
<keyword evidence="5" id="KW-1185">Reference proteome</keyword>
<keyword evidence="1 2" id="KW-0238">DNA-binding</keyword>
<evidence type="ECO:0000313" key="5">
    <source>
        <dbReference type="Proteomes" id="UP001388366"/>
    </source>
</evidence>
<dbReference type="SUPFAM" id="SSF82171">
    <property type="entry name" value="DPP6 N-terminal domain-like"/>
    <property type="match status" value="1"/>
</dbReference>
<dbReference type="Pfam" id="PF00486">
    <property type="entry name" value="Trans_reg_C"/>
    <property type="match status" value="1"/>
</dbReference>
<dbReference type="CDD" id="cd00383">
    <property type="entry name" value="trans_reg_C"/>
    <property type="match status" value="1"/>
</dbReference>
<evidence type="ECO:0000259" key="3">
    <source>
        <dbReference type="PROSITE" id="PS51755"/>
    </source>
</evidence>
<dbReference type="SMART" id="SM00862">
    <property type="entry name" value="Trans_reg_C"/>
    <property type="match status" value="1"/>
</dbReference>
<evidence type="ECO:0000256" key="2">
    <source>
        <dbReference type="PROSITE-ProRule" id="PRU01091"/>
    </source>
</evidence>
<dbReference type="InterPro" id="IPR016032">
    <property type="entry name" value="Sig_transdc_resp-reg_C-effctor"/>
</dbReference>
<feature type="DNA-binding region" description="OmpR/PhoB-type" evidence="2">
    <location>
        <begin position="17"/>
        <end position="117"/>
    </location>
</feature>
<feature type="domain" description="OmpR/PhoB-type" evidence="3">
    <location>
        <begin position="17"/>
        <end position="117"/>
    </location>
</feature>
<evidence type="ECO:0000313" key="4">
    <source>
        <dbReference type="EMBL" id="MEM5550881.1"/>
    </source>
</evidence>
<dbReference type="InterPro" id="IPR036388">
    <property type="entry name" value="WH-like_DNA-bd_sf"/>
</dbReference>
<dbReference type="EMBL" id="JBBMQU010000013">
    <property type="protein sequence ID" value="MEM5550881.1"/>
    <property type="molecule type" value="Genomic_DNA"/>
</dbReference>
<comment type="caution">
    <text evidence="4">The sequence shown here is derived from an EMBL/GenBank/DDBJ whole genome shotgun (WGS) entry which is preliminary data.</text>
</comment>
<dbReference type="SUPFAM" id="SSF46894">
    <property type="entry name" value="C-terminal effector domain of the bipartite response regulators"/>
    <property type="match status" value="1"/>
</dbReference>
<proteinExistence type="predicted"/>